<dbReference type="AlphaFoldDB" id="A0A9P7GAJ1"/>
<evidence type="ECO:0000313" key="4">
    <source>
        <dbReference type="Proteomes" id="UP000775547"/>
    </source>
</evidence>
<evidence type="ECO:0000313" key="3">
    <source>
        <dbReference type="EMBL" id="KAG5645183.1"/>
    </source>
</evidence>
<comment type="caution">
    <text evidence="3">The sequence shown here is derived from an EMBL/GenBank/DDBJ whole genome shotgun (WGS) entry which is preliminary data.</text>
</comment>
<feature type="region of interest" description="Disordered" evidence="2">
    <location>
        <begin position="25"/>
        <end position="64"/>
    </location>
</feature>
<keyword evidence="4" id="KW-1185">Reference proteome</keyword>
<sequence length="727" mass="81509">MSLQVGEPQLDDYKRGAFLEKATRFSKEKESEVPGPGTYDVEPKKKVIRPHGVQPKPRAESQNLSDRYAILQRKVEDLERVHNDGKKAHHAEVERLKAELVRSQKSNAEHVDRQEKQKKQIDALDARIHDLKKAAAADQAELKDQRVKLRMSEHERTQLVTKLGETGELKKSLHSLESKRREELRERDRRIAELEKLLAEEKKRKEAAEVKVQDLKGKGDEEVHAARAAVQKLEVDLASAQGDAKGAQDALASLQEVAENQEEDLVAQLEQHRILVGQVAEEYGRLARSTVATSTHTTLRHQHAASQLQLIRLERKLAVSKDQLEEVVSMARTLKEQNALLTAKMQDLEVEIDFYRFAATETISAPSSEDYSAPLRAAMESIEAERTEAQAEIQSLDTQTAKLSSEFYRLTCEQLIIEYTEADDLLKREKQVSQQHSTSLASALASHEAIAARLESIQDEKAALDGQLKAATELADSLNVSSESMARRVAEADATIAEAALRNEVALKKERDTVRRLTETVQKNRMAEDALRAENDQFVILCSLPSSMRPTFNFGRLTAELTDAERYQEAYYSLSDEVGSLVARNQLAEEEAQKLSKFNAEIIGHKNPAQRIMYVDRIRRELAETKHKLVMLGREQEAAMAVNDDLQHELEMYKSVMVPADNKPRTAITRVSRPALVNLTRSLNTNSLASSAASGGKKEHGSAENVGVPRIHVMESIPGDMTIDEIM</sequence>
<evidence type="ECO:0000256" key="1">
    <source>
        <dbReference type="SAM" id="Coils"/>
    </source>
</evidence>
<organism evidence="3 4">
    <name type="scientific">Asterophora parasitica</name>
    <dbReference type="NCBI Taxonomy" id="117018"/>
    <lineage>
        <taxon>Eukaryota</taxon>
        <taxon>Fungi</taxon>
        <taxon>Dikarya</taxon>
        <taxon>Basidiomycota</taxon>
        <taxon>Agaricomycotina</taxon>
        <taxon>Agaricomycetes</taxon>
        <taxon>Agaricomycetidae</taxon>
        <taxon>Agaricales</taxon>
        <taxon>Tricholomatineae</taxon>
        <taxon>Lyophyllaceae</taxon>
        <taxon>Asterophora</taxon>
    </lineage>
</organism>
<reference evidence="3" key="2">
    <citation type="submission" date="2021-10" db="EMBL/GenBank/DDBJ databases">
        <title>Phylogenomics reveals ancestral predisposition of the termite-cultivated fungus Termitomyces towards a domesticated lifestyle.</title>
        <authorList>
            <person name="Auxier B."/>
            <person name="Grum-Grzhimaylo A."/>
            <person name="Cardenas M.E."/>
            <person name="Lodge J.D."/>
            <person name="Laessoe T."/>
            <person name="Pedersen O."/>
            <person name="Smith M.E."/>
            <person name="Kuyper T.W."/>
            <person name="Franco-Molano E.A."/>
            <person name="Baroni T.J."/>
            <person name="Aanen D.K."/>
        </authorList>
    </citation>
    <scope>NUCLEOTIDE SEQUENCE</scope>
    <source>
        <strain evidence="3">AP01</strain>
        <tissue evidence="3">Mycelium</tissue>
    </source>
</reference>
<dbReference type="EMBL" id="JABCKV010000046">
    <property type="protein sequence ID" value="KAG5645183.1"/>
    <property type="molecule type" value="Genomic_DNA"/>
</dbReference>
<feature type="coiled-coil region" evidence="1">
    <location>
        <begin position="184"/>
        <end position="271"/>
    </location>
</feature>
<gene>
    <name evidence="3" type="ORF">DXG03_006701</name>
</gene>
<dbReference type="PANTHER" id="PTHR43941:SF1">
    <property type="entry name" value="STRUCTURAL MAINTENANCE OF CHROMOSOMES PROTEIN 2"/>
    <property type="match status" value="1"/>
</dbReference>
<reference evidence="3" key="1">
    <citation type="submission" date="2020-07" db="EMBL/GenBank/DDBJ databases">
        <authorList>
            <person name="Nieuwenhuis M."/>
            <person name="Van De Peppel L.J.J."/>
        </authorList>
    </citation>
    <scope>NUCLEOTIDE SEQUENCE</scope>
    <source>
        <strain evidence="3">AP01</strain>
        <tissue evidence="3">Mycelium</tissue>
    </source>
</reference>
<name>A0A9P7GAJ1_9AGAR</name>
<feature type="coiled-coil region" evidence="1">
    <location>
        <begin position="379"/>
        <end position="406"/>
    </location>
</feature>
<dbReference type="PANTHER" id="PTHR43941">
    <property type="entry name" value="STRUCTURAL MAINTENANCE OF CHROMOSOMES PROTEIN 2"/>
    <property type="match status" value="1"/>
</dbReference>
<accession>A0A9P7GAJ1</accession>
<keyword evidence="1" id="KW-0175">Coiled coil</keyword>
<protein>
    <submittedName>
        <fullName evidence="3">Uncharacterized protein</fullName>
    </submittedName>
</protein>
<dbReference type="OrthoDB" id="419631at2759"/>
<dbReference type="Proteomes" id="UP000775547">
    <property type="component" value="Unassembled WGS sequence"/>
</dbReference>
<proteinExistence type="predicted"/>
<evidence type="ECO:0000256" key="2">
    <source>
        <dbReference type="SAM" id="MobiDB-lite"/>
    </source>
</evidence>